<dbReference type="InterPro" id="IPR001173">
    <property type="entry name" value="Glyco_trans_2-like"/>
</dbReference>
<reference evidence="3" key="1">
    <citation type="submission" date="2021-01" db="EMBL/GenBank/DDBJ databases">
        <authorList>
            <person name="Corre E."/>
            <person name="Pelletier E."/>
            <person name="Niang G."/>
            <person name="Scheremetjew M."/>
            <person name="Finn R."/>
            <person name="Kale V."/>
            <person name="Holt S."/>
            <person name="Cochrane G."/>
            <person name="Meng A."/>
            <person name="Brown T."/>
            <person name="Cohen L."/>
        </authorList>
    </citation>
    <scope>NUCLEOTIDE SEQUENCE</scope>
    <source>
        <strain evidence="3">OF101</strain>
    </source>
</reference>
<name>A0A7S1KXB0_ALECA</name>
<dbReference type="Pfam" id="PF00535">
    <property type="entry name" value="Glycos_transf_2"/>
    <property type="match status" value="1"/>
</dbReference>
<dbReference type="Gene3D" id="3.90.550.10">
    <property type="entry name" value="Spore Coat Polysaccharide Biosynthesis Protein SpsA, Chain A"/>
    <property type="match status" value="1"/>
</dbReference>
<evidence type="ECO:0000313" key="3">
    <source>
        <dbReference type="EMBL" id="CAD9086889.1"/>
    </source>
</evidence>
<feature type="compositionally biased region" description="Basic and acidic residues" evidence="1">
    <location>
        <begin position="1"/>
        <end position="21"/>
    </location>
</feature>
<feature type="domain" description="Glycosyltransferase 2-like" evidence="2">
    <location>
        <begin position="101"/>
        <end position="210"/>
    </location>
</feature>
<evidence type="ECO:0000259" key="2">
    <source>
        <dbReference type="Pfam" id="PF00535"/>
    </source>
</evidence>
<dbReference type="SUPFAM" id="SSF53448">
    <property type="entry name" value="Nucleotide-diphospho-sugar transferases"/>
    <property type="match status" value="1"/>
</dbReference>
<dbReference type="InterPro" id="IPR029044">
    <property type="entry name" value="Nucleotide-diphossugar_trans"/>
</dbReference>
<dbReference type="CDD" id="cd00761">
    <property type="entry name" value="Glyco_tranf_GTA_type"/>
    <property type="match status" value="1"/>
</dbReference>
<dbReference type="EMBL" id="HBGE01000753">
    <property type="protein sequence ID" value="CAD9086889.1"/>
    <property type="molecule type" value="Transcribed_RNA"/>
</dbReference>
<dbReference type="AlphaFoldDB" id="A0A7S1KXB0"/>
<protein>
    <recommendedName>
        <fullName evidence="2">Glycosyltransferase 2-like domain-containing protein</fullName>
    </recommendedName>
</protein>
<accession>A0A7S1KXB0</accession>
<organism evidence="3">
    <name type="scientific">Alexandrium catenella</name>
    <name type="common">Red tide dinoflagellate</name>
    <name type="synonym">Gonyaulax catenella</name>
    <dbReference type="NCBI Taxonomy" id="2925"/>
    <lineage>
        <taxon>Eukaryota</taxon>
        <taxon>Sar</taxon>
        <taxon>Alveolata</taxon>
        <taxon>Dinophyceae</taxon>
        <taxon>Gonyaulacales</taxon>
        <taxon>Pyrocystaceae</taxon>
        <taxon>Alexandrium</taxon>
    </lineage>
</organism>
<gene>
    <name evidence="3" type="ORF">ACAT0790_LOCUS463</name>
</gene>
<proteinExistence type="predicted"/>
<feature type="region of interest" description="Disordered" evidence="1">
    <location>
        <begin position="1"/>
        <end position="22"/>
    </location>
</feature>
<evidence type="ECO:0000256" key="1">
    <source>
        <dbReference type="SAM" id="MobiDB-lite"/>
    </source>
</evidence>
<sequence>MPSFDGRRFTWPKKPDAHGRSDFGNWGEGRPCARCGCAEREHEDVQAKFGRFLAERDSIPLEALHWSHLELALWADTEGVFRPGSKRTYCADETKPGVLVSVICPTTGSRSCFHPFLWHCFEKQEHAPRELVVIDTSEEEPSAFFEEKARSDSRLLYKHFRVPEKKWCIGLKRNLACYLASGDVIAHFDDDDMYGDIYLETMLRYLRLPKLAFDQAWLQDDERLIHRLYSSMGVVHINGVSLEQMLADVRERAGLYKFGAACVKFARWNTYTLRTRKWGLYNAVEDDEKELYGWGFCFVYLRSAWLECPFSHMGLGEDYDFVRRLRQNGQPVVLLYDENGICAHTVHLDNTSGGNPESPRRYGGSSQMWTRVGKLLGLYEACAKPILDSQESYRSARGSLRQV</sequence>